<dbReference type="EMBL" id="FRFE01000042">
    <property type="protein sequence ID" value="SHO52873.1"/>
    <property type="molecule type" value="Genomic_DNA"/>
</dbReference>
<sequence>MDEVHPMQYAEDVTAGRIVVCEWVRLAVERHLHDLEHGHERGLWFDEESAWRIIIFCQVCKHYKGEFAGQPFAPEPWQMFFLWVLFGWRREDGTRRFRTAYLEIARKNGKTFLGAVIGLYLTYADGEAGAEVYTVATKRDQARLCHGDAVQIVKNSAPLRKIFTVLRDNLSVDISASKFEPVGRDSDSLDGLNVSGAIMDELHAWKNRDLWSVIDTATGARQQPLIVAITTAGFNRQTVCWEQHIHLKKVLAGQVEDDAYFGLIFSLDDEAELDKEEAWIKANPNLNVSVKLADLRHKVLQAKSMPAQMNAILRLRFNIWTQAEKRWIHPDKWATCGKVEVREQDLAGRSCYGGLDLSSTTDISSLILVFPPIEEDEPYKVLCRFWIPEECIVERSRRDRVPYDAFLRAGLVVATPGNVIDYSWITKQISDDAEKFELQEIAFDRWGATKVIQDIEEMNLQVVQFGQGFASMSPPMKELEKLVISTKIAHSGNLVLAWMADNVVAVQDPAGNIKPDKSKSIEKIDGIVALIMGLDRALHGQMPMKSVYEERGLRAV</sequence>
<dbReference type="InterPro" id="IPR005021">
    <property type="entry name" value="Terminase_largesu-like"/>
</dbReference>
<dbReference type="Gene3D" id="3.40.50.300">
    <property type="entry name" value="P-loop containing nucleotide triphosphate hydrolases"/>
    <property type="match status" value="1"/>
</dbReference>
<dbReference type="STRING" id="1121416.SAMN02745220_04812"/>
<dbReference type="Pfam" id="PF03354">
    <property type="entry name" value="TerL_ATPase"/>
    <property type="match status" value="1"/>
</dbReference>
<dbReference type="AlphaFoldDB" id="A0A1M7YJT1"/>
<dbReference type="PANTHER" id="PTHR41287:SF1">
    <property type="entry name" value="PROTEIN YMFN"/>
    <property type="match status" value="1"/>
</dbReference>
<feature type="domain" description="Terminase large subunit-like ATPase" evidence="1">
    <location>
        <begin position="76"/>
        <end position="244"/>
    </location>
</feature>
<dbReference type="Proteomes" id="UP000184603">
    <property type="component" value="Unassembled WGS sequence"/>
</dbReference>
<organism evidence="3 4">
    <name type="scientific">Desulfopila aestuarii DSM 18488</name>
    <dbReference type="NCBI Taxonomy" id="1121416"/>
    <lineage>
        <taxon>Bacteria</taxon>
        <taxon>Pseudomonadati</taxon>
        <taxon>Thermodesulfobacteriota</taxon>
        <taxon>Desulfobulbia</taxon>
        <taxon>Desulfobulbales</taxon>
        <taxon>Desulfocapsaceae</taxon>
        <taxon>Desulfopila</taxon>
    </lineage>
</organism>
<protein>
    <submittedName>
        <fullName evidence="3">Phage terminase-like protein, large subunit, contains N-terminal HTH domain</fullName>
    </submittedName>
</protein>
<evidence type="ECO:0000259" key="1">
    <source>
        <dbReference type="Pfam" id="PF03354"/>
    </source>
</evidence>
<dbReference type="InterPro" id="IPR027417">
    <property type="entry name" value="P-loop_NTPase"/>
</dbReference>
<dbReference type="GO" id="GO:0004519">
    <property type="term" value="F:endonuclease activity"/>
    <property type="evidence" value="ECO:0007669"/>
    <property type="project" value="InterPro"/>
</dbReference>
<feature type="domain" description="Terminase large subunit-like endonuclease" evidence="2">
    <location>
        <begin position="255"/>
        <end position="539"/>
    </location>
</feature>
<accession>A0A1M7YJT1</accession>
<reference evidence="3 4" key="1">
    <citation type="submission" date="2016-12" db="EMBL/GenBank/DDBJ databases">
        <authorList>
            <person name="Song W.-J."/>
            <person name="Kurnit D.M."/>
        </authorList>
    </citation>
    <scope>NUCLEOTIDE SEQUENCE [LARGE SCALE GENOMIC DNA]</scope>
    <source>
        <strain evidence="3 4">DSM 18488</strain>
    </source>
</reference>
<evidence type="ECO:0000313" key="3">
    <source>
        <dbReference type="EMBL" id="SHO52873.1"/>
    </source>
</evidence>
<dbReference type="InterPro" id="IPR046461">
    <property type="entry name" value="TerL_ATPase"/>
</dbReference>
<proteinExistence type="predicted"/>
<evidence type="ECO:0000259" key="2">
    <source>
        <dbReference type="Pfam" id="PF20441"/>
    </source>
</evidence>
<dbReference type="InterPro" id="IPR046462">
    <property type="entry name" value="TerL_nuclease"/>
</dbReference>
<gene>
    <name evidence="3" type="ORF">SAMN02745220_04812</name>
</gene>
<evidence type="ECO:0000313" key="4">
    <source>
        <dbReference type="Proteomes" id="UP000184603"/>
    </source>
</evidence>
<dbReference type="PANTHER" id="PTHR41287">
    <property type="match status" value="1"/>
</dbReference>
<name>A0A1M7YJT1_9BACT</name>
<keyword evidence="4" id="KW-1185">Reference proteome</keyword>
<dbReference type="Pfam" id="PF20441">
    <property type="entry name" value="TerL_nuclease"/>
    <property type="match status" value="1"/>
</dbReference>